<sequence length="255" mass="29142">MRHALHFTVTHTSYPTGDATVVRDEHGLCTEYLHRICTEAPHLRHFELSWMHSSAAPSLVTQHKTASVLPAFTHLATLALAWNVACAPSIILALSTLPRLKNLTIDRFYTSVGANEVLPFVLPTDGFESLESLNLQLPFRAAYQILLAFPVAQLKIITLYMDDRCWIHEQLDITRFVAHAFCRSLERFHFRAPEYPDNKRCPLSLDVINLLQTIDLIDVELGWVDPRDITDALCESMARAWPRLERLELLPMIWC</sequence>
<dbReference type="SUPFAM" id="SSF52047">
    <property type="entry name" value="RNI-like"/>
    <property type="match status" value="1"/>
</dbReference>
<proteinExistence type="predicted"/>
<organism evidence="1 2">
    <name type="scientific">Grifola frondosa</name>
    <name type="common">Maitake</name>
    <name type="synonym">Polyporus frondosus</name>
    <dbReference type="NCBI Taxonomy" id="5627"/>
    <lineage>
        <taxon>Eukaryota</taxon>
        <taxon>Fungi</taxon>
        <taxon>Dikarya</taxon>
        <taxon>Basidiomycota</taxon>
        <taxon>Agaricomycotina</taxon>
        <taxon>Agaricomycetes</taxon>
        <taxon>Polyporales</taxon>
        <taxon>Grifolaceae</taxon>
        <taxon>Grifola</taxon>
    </lineage>
</organism>
<dbReference type="Proteomes" id="UP000092993">
    <property type="component" value="Unassembled WGS sequence"/>
</dbReference>
<name>A0A1C7MGU4_GRIFR</name>
<dbReference type="Gene3D" id="3.80.10.10">
    <property type="entry name" value="Ribonuclease Inhibitor"/>
    <property type="match status" value="1"/>
</dbReference>
<accession>A0A1C7MGU4</accession>
<evidence type="ECO:0000313" key="2">
    <source>
        <dbReference type="Proteomes" id="UP000092993"/>
    </source>
</evidence>
<evidence type="ECO:0000313" key="1">
    <source>
        <dbReference type="EMBL" id="OBZ76060.1"/>
    </source>
</evidence>
<protein>
    <recommendedName>
        <fullName evidence="3">F-box domain-containing protein</fullName>
    </recommendedName>
</protein>
<dbReference type="OrthoDB" id="3064137at2759"/>
<comment type="caution">
    <text evidence="1">The sequence shown here is derived from an EMBL/GenBank/DDBJ whole genome shotgun (WGS) entry which is preliminary data.</text>
</comment>
<dbReference type="AlphaFoldDB" id="A0A1C7MGU4"/>
<dbReference type="EMBL" id="LUGG01000003">
    <property type="protein sequence ID" value="OBZ76060.1"/>
    <property type="molecule type" value="Genomic_DNA"/>
</dbReference>
<dbReference type="InterPro" id="IPR032675">
    <property type="entry name" value="LRR_dom_sf"/>
</dbReference>
<evidence type="ECO:0008006" key="3">
    <source>
        <dbReference type="Google" id="ProtNLM"/>
    </source>
</evidence>
<gene>
    <name evidence="1" type="ORF">A0H81_03310</name>
</gene>
<keyword evidence="2" id="KW-1185">Reference proteome</keyword>
<reference evidence="1 2" key="1">
    <citation type="submission" date="2016-03" db="EMBL/GenBank/DDBJ databases">
        <title>Whole genome sequencing of Grifola frondosa 9006-11.</title>
        <authorList>
            <person name="Min B."/>
            <person name="Park H."/>
            <person name="Kim J.-G."/>
            <person name="Cho H."/>
            <person name="Oh Y.-L."/>
            <person name="Kong W.-S."/>
            <person name="Choi I.-G."/>
        </authorList>
    </citation>
    <scope>NUCLEOTIDE SEQUENCE [LARGE SCALE GENOMIC DNA]</scope>
    <source>
        <strain evidence="1 2">9006-11</strain>
    </source>
</reference>